<comment type="function">
    <text evidence="8">Ligates lysine onto the cytidine present at position 34 of the AUA codon-specific tRNA(Ile) that contains the anticodon CAU, in an ATP-dependent manner. Cytidine is converted to lysidine, thus changing the amino acid specificity of the tRNA from methionine to isoleucine.</text>
</comment>
<comment type="caution">
    <text evidence="10">The sequence shown here is derived from an EMBL/GenBank/DDBJ whole genome shotgun (WGS) entry which is preliminary data.</text>
</comment>
<dbReference type="PANTHER" id="PTHR43033:SF1">
    <property type="entry name" value="TRNA(ILE)-LYSIDINE SYNTHASE-RELATED"/>
    <property type="match status" value="1"/>
</dbReference>
<evidence type="ECO:0000256" key="5">
    <source>
        <dbReference type="ARBA" id="ARBA00022741"/>
    </source>
</evidence>
<dbReference type="SMART" id="SM00977">
    <property type="entry name" value="TilS_C"/>
    <property type="match status" value="1"/>
</dbReference>
<evidence type="ECO:0000256" key="1">
    <source>
        <dbReference type="ARBA" id="ARBA00004496"/>
    </source>
</evidence>
<evidence type="ECO:0000256" key="8">
    <source>
        <dbReference type="HAMAP-Rule" id="MF_01161"/>
    </source>
</evidence>
<dbReference type="GO" id="GO:0032267">
    <property type="term" value="F:tRNA(Ile)-lysidine synthase activity"/>
    <property type="evidence" value="ECO:0007669"/>
    <property type="project" value="UniProtKB-EC"/>
</dbReference>
<dbReference type="InterPro" id="IPR012094">
    <property type="entry name" value="tRNA_Ile_lys_synt"/>
</dbReference>
<evidence type="ECO:0000256" key="3">
    <source>
        <dbReference type="ARBA" id="ARBA00022598"/>
    </source>
</evidence>
<keyword evidence="6 8" id="KW-0067">ATP-binding</keyword>
<dbReference type="HAMAP" id="MF_01161">
    <property type="entry name" value="tRNA_Ile_lys_synt"/>
    <property type="match status" value="1"/>
</dbReference>
<keyword evidence="5 8" id="KW-0547">Nucleotide-binding</keyword>
<dbReference type="EMBL" id="JAEINI020000001">
    <property type="protein sequence ID" value="MCB5225657.1"/>
    <property type="molecule type" value="Genomic_DNA"/>
</dbReference>
<protein>
    <recommendedName>
        <fullName evidence="8">tRNA(Ile)-lysidine synthase</fullName>
        <ecNumber evidence="8">6.3.4.19</ecNumber>
    </recommendedName>
    <alternativeName>
        <fullName evidence="8">tRNA(Ile)-2-lysyl-cytidine synthase</fullName>
    </alternativeName>
    <alternativeName>
        <fullName evidence="8">tRNA(Ile)-lysidine synthetase</fullName>
    </alternativeName>
</protein>
<evidence type="ECO:0000256" key="2">
    <source>
        <dbReference type="ARBA" id="ARBA00022490"/>
    </source>
</evidence>
<dbReference type="SUPFAM" id="SSF52402">
    <property type="entry name" value="Adenine nucleotide alpha hydrolases-like"/>
    <property type="match status" value="1"/>
</dbReference>
<comment type="subcellular location">
    <subcellularLocation>
        <location evidence="1 8">Cytoplasm</location>
    </subcellularLocation>
</comment>
<evidence type="ECO:0000313" key="10">
    <source>
        <dbReference type="EMBL" id="MCB5225657.1"/>
    </source>
</evidence>
<comment type="similarity">
    <text evidence="8">Belongs to the tRNA(Ile)-lysidine synthase family.</text>
</comment>
<keyword evidence="2 8" id="KW-0963">Cytoplasm</keyword>
<feature type="binding site" evidence="8">
    <location>
        <begin position="27"/>
        <end position="32"/>
    </location>
    <ligand>
        <name>ATP</name>
        <dbReference type="ChEBI" id="CHEBI:30616"/>
    </ligand>
</feature>
<evidence type="ECO:0000256" key="6">
    <source>
        <dbReference type="ARBA" id="ARBA00022840"/>
    </source>
</evidence>
<keyword evidence="3 8" id="KW-0436">Ligase</keyword>
<keyword evidence="4 8" id="KW-0819">tRNA processing</keyword>
<dbReference type="SUPFAM" id="SSF82829">
    <property type="entry name" value="MesJ substrate recognition domain-like"/>
    <property type="match status" value="1"/>
</dbReference>
<dbReference type="Pfam" id="PF09179">
    <property type="entry name" value="TilS"/>
    <property type="match status" value="1"/>
</dbReference>
<dbReference type="InterPro" id="IPR012796">
    <property type="entry name" value="Lysidine-tRNA-synth_C"/>
</dbReference>
<sequence length="443" mass="50625">MHRTDLSQYLLKQLHQHQPSRLVLAYSGGLDSQVLLHLLWPLCQQHAIPLQVVHVHHGLSPQADAWARFCQQQCRQLNLPFELCHVHLPSNTNIEQQARRARYQVLADYITEPQTSLVCAHHADDQFETLLLALKRGAGLNGLAAMPSCRHFAKGQLWRPLLAISRQQLMDYATSHALSWVEDESNQNTEFERNFVRHAVSPVLKQRWPQWLSTVGRSVQHLQDAASLAEYYTEQALARCATPDKLDLIALSQQHPLQQDLVLRRWLYAAGFNPDTQWLLTLKQQVIAAKADAQPQLVAGRLLVRRYQQHLYLLNNDSQRQALPSCVLTWQQACQLPEDRGQLLWHKTKVAGALAIAEASQQYQVVFGMLNLPFKPTGKQTKPLKQWFKLWQSPPWQRGQIPLLLHEGQLVLVAGYASSYSDEQAKAWLSWQPAKNELPFLAT</sequence>
<name>A0ABS8C020_9ALTE</name>
<keyword evidence="11" id="KW-1185">Reference proteome</keyword>
<dbReference type="Proteomes" id="UP000633814">
    <property type="component" value="Unassembled WGS sequence"/>
</dbReference>
<dbReference type="RefSeq" id="WP_226749744.1">
    <property type="nucleotide sequence ID" value="NZ_JAEINI020000001.1"/>
</dbReference>
<dbReference type="Gene3D" id="1.20.59.20">
    <property type="match status" value="1"/>
</dbReference>
<organism evidence="10 11">
    <name type="scientific">Alishewanella maricola</name>
    <dbReference type="NCBI Taxonomy" id="2795740"/>
    <lineage>
        <taxon>Bacteria</taxon>
        <taxon>Pseudomonadati</taxon>
        <taxon>Pseudomonadota</taxon>
        <taxon>Gammaproteobacteria</taxon>
        <taxon>Alteromonadales</taxon>
        <taxon>Alteromonadaceae</taxon>
        <taxon>Alishewanella</taxon>
    </lineage>
</organism>
<evidence type="ECO:0000256" key="4">
    <source>
        <dbReference type="ARBA" id="ARBA00022694"/>
    </source>
</evidence>
<evidence type="ECO:0000313" key="11">
    <source>
        <dbReference type="Proteomes" id="UP000633814"/>
    </source>
</evidence>
<accession>A0ABS8C020</accession>
<dbReference type="Pfam" id="PF11734">
    <property type="entry name" value="TilS_C"/>
    <property type="match status" value="1"/>
</dbReference>
<gene>
    <name evidence="8 10" type="primary">tilS</name>
    <name evidence="10" type="ORF">JAO78_002370</name>
</gene>
<proteinExistence type="inferred from homology"/>
<dbReference type="InterPro" id="IPR012795">
    <property type="entry name" value="tRNA_Ile_lys_synt_N"/>
</dbReference>
<evidence type="ECO:0000259" key="9">
    <source>
        <dbReference type="SMART" id="SM00977"/>
    </source>
</evidence>
<dbReference type="SUPFAM" id="SSF56037">
    <property type="entry name" value="PheT/TilS domain"/>
    <property type="match status" value="1"/>
</dbReference>
<reference evidence="10 11" key="1">
    <citation type="submission" date="2021-10" db="EMBL/GenBank/DDBJ databases">
        <title>Alishewanella koreense sp. nov. isolated from seawater of southwestern coast in South Korea and the proposal for the reclassification of Rheinheimera perlucida and Rheinheimera tuosuensis as Arsukibacterium perlucida and Arsukibacterium tuosuensis.</title>
        <authorList>
            <person name="Kim K.H."/>
            <person name="Ruan W."/>
            <person name="Kim K.R."/>
            <person name="Baek J.H."/>
            <person name="Jeon C.O."/>
        </authorList>
    </citation>
    <scope>NUCLEOTIDE SEQUENCE [LARGE SCALE GENOMIC DNA]</scope>
    <source>
        <strain evidence="10 11">16-MA</strain>
    </source>
</reference>
<dbReference type="InterPro" id="IPR011063">
    <property type="entry name" value="TilS/TtcA_N"/>
</dbReference>
<feature type="domain" description="Lysidine-tRNA(Ile) synthetase C-terminal" evidence="9">
    <location>
        <begin position="363"/>
        <end position="431"/>
    </location>
</feature>
<evidence type="ECO:0000256" key="7">
    <source>
        <dbReference type="ARBA" id="ARBA00048539"/>
    </source>
</evidence>
<comment type="domain">
    <text evidence="8">The N-terminal region contains the highly conserved SGGXDS motif, predicted to be a P-loop motif involved in ATP binding.</text>
</comment>
<dbReference type="InterPro" id="IPR014729">
    <property type="entry name" value="Rossmann-like_a/b/a_fold"/>
</dbReference>
<dbReference type="EC" id="6.3.4.19" evidence="8"/>
<dbReference type="NCBIfam" id="TIGR02432">
    <property type="entry name" value="lysidine_TilS_N"/>
    <property type="match status" value="1"/>
</dbReference>
<dbReference type="CDD" id="cd01992">
    <property type="entry name" value="TilS_N"/>
    <property type="match status" value="1"/>
</dbReference>
<dbReference type="InterPro" id="IPR015262">
    <property type="entry name" value="tRNA_Ile_lys_synt_subst-bd"/>
</dbReference>
<dbReference type="Pfam" id="PF01171">
    <property type="entry name" value="ATP_bind_3"/>
    <property type="match status" value="1"/>
</dbReference>
<comment type="catalytic activity">
    <reaction evidence="7 8">
        <text>cytidine(34) in tRNA(Ile2) + L-lysine + ATP = lysidine(34) in tRNA(Ile2) + AMP + diphosphate + H(+)</text>
        <dbReference type="Rhea" id="RHEA:43744"/>
        <dbReference type="Rhea" id="RHEA-COMP:10625"/>
        <dbReference type="Rhea" id="RHEA-COMP:10670"/>
        <dbReference type="ChEBI" id="CHEBI:15378"/>
        <dbReference type="ChEBI" id="CHEBI:30616"/>
        <dbReference type="ChEBI" id="CHEBI:32551"/>
        <dbReference type="ChEBI" id="CHEBI:33019"/>
        <dbReference type="ChEBI" id="CHEBI:82748"/>
        <dbReference type="ChEBI" id="CHEBI:83665"/>
        <dbReference type="ChEBI" id="CHEBI:456215"/>
        <dbReference type="EC" id="6.3.4.19"/>
    </reaction>
</comment>
<dbReference type="Gene3D" id="3.40.50.620">
    <property type="entry name" value="HUPs"/>
    <property type="match status" value="1"/>
</dbReference>
<dbReference type="PANTHER" id="PTHR43033">
    <property type="entry name" value="TRNA(ILE)-LYSIDINE SYNTHASE-RELATED"/>
    <property type="match status" value="1"/>
</dbReference>